<dbReference type="EnsemblMetazoa" id="XM_021051124.2">
    <property type="protein sequence ID" value="XP_020906783.1"/>
    <property type="gene ID" value="LOC110244892"/>
</dbReference>
<organism evidence="2 3">
    <name type="scientific">Exaiptasia diaphana</name>
    <name type="common">Tropical sea anemone</name>
    <name type="synonym">Aiptasia pulchella</name>
    <dbReference type="NCBI Taxonomy" id="2652724"/>
    <lineage>
        <taxon>Eukaryota</taxon>
        <taxon>Metazoa</taxon>
        <taxon>Cnidaria</taxon>
        <taxon>Anthozoa</taxon>
        <taxon>Hexacorallia</taxon>
        <taxon>Actiniaria</taxon>
        <taxon>Aiptasiidae</taxon>
        <taxon>Exaiptasia</taxon>
    </lineage>
</organism>
<dbReference type="GeneID" id="110244892"/>
<reference evidence="2" key="1">
    <citation type="submission" date="2022-11" db="UniProtKB">
        <authorList>
            <consortium name="EnsemblMetazoa"/>
        </authorList>
    </citation>
    <scope>IDENTIFICATION</scope>
</reference>
<feature type="transmembrane region" description="Helical" evidence="1">
    <location>
        <begin position="87"/>
        <end position="112"/>
    </location>
</feature>
<feature type="transmembrane region" description="Helical" evidence="1">
    <location>
        <begin position="38"/>
        <end position="59"/>
    </location>
</feature>
<keyword evidence="1" id="KW-0472">Membrane</keyword>
<accession>A0A913XN95</accession>
<evidence type="ECO:0000256" key="1">
    <source>
        <dbReference type="SAM" id="Phobius"/>
    </source>
</evidence>
<sequence>MSSRPTFTILCCVQIFIGFTMILLGIGDRVTVAAQCSYLMLPIWIGALAGFVGCYGLIIGHQNRRFHNRNAERHGFHNRDAESAIKAINISCVGLSFLVLYLYGSVLSFIGFNNESGSIVGIFSTAVIMCFAEMFVGCGLAIIDRNQMVCDSPVQQLGRQGYGVVRNMNFPSNQENLPGNQTQLDKSIKRDSDETMLL</sequence>
<keyword evidence="1" id="KW-1133">Transmembrane helix</keyword>
<keyword evidence="1" id="KW-0812">Transmembrane</keyword>
<dbReference type="KEGG" id="epa:110244892"/>
<keyword evidence="3" id="KW-1185">Reference proteome</keyword>
<feature type="transmembrane region" description="Helical" evidence="1">
    <location>
        <begin position="118"/>
        <end position="143"/>
    </location>
</feature>
<dbReference type="OrthoDB" id="5969052at2759"/>
<dbReference type="AlphaFoldDB" id="A0A913XN95"/>
<dbReference type="Proteomes" id="UP000887567">
    <property type="component" value="Unplaced"/>
</dbReference>
<protein>
    <submittedName>
        <fullName evidence="2">Uncharacterized protein</fullName>
    </submittedName>
</protein>
<evidence type="ECO:0000313" key="3">
    <source>
        <dbReference type="Proteomes" id="UP000887567"/>
    </source>
</evidence>
<name>A0A913XN95_EXADI</name>
<feature type="transmembrane region" description="Helical" evidence="1">
    <location>
        <begin position="7"/>
        <end position="26"/>
    </location>
</feature>
<dbReference type="RefSeq" id="XP_020906783.1">
    <property type="nucleotide sequence ID" value="XM_021051124.2"/>
</dbReference>
<evidence type="ECO:0000313" key="2">
    <source>
        <dbReference type="EnsemblMetazoa" id="XP_020906783.1"/>
    </source>
</evidence>
<proteinExistence type="predicted"/>